<dbReference type="EMBL" id="JACJSG010000010">
    <property type="protein sequence ID" value="MBD2500787.1"/>
    <property type="molecule type" value="Genomic_DNA"/>
</dbReference>
<dbReference type="RefSeq" id="WP_190470311.1">
    <property type="nucleotide sequence ID" value="NZ_JACJSG010000010.1"/>
</dbReference>
<sequence>MKIYAPNIHLFAFQLYKSASNDIKNSSTDKDFLWHHANAIISTTLHQNLQLHQRIDVNKTPDNPRVDLLKDTDVIDDNYAVDLQGKIPLNQSQDLLIKGFAYPLRIYDSYSLWLNLRRPEKENNNHTEDVDITFLRQLNQNNCFTVPENPLFLGQTLLITGWLTGAKDRQIIQQIANDCLKSFFPDNYPLPPFNRQGELFGSPIFEYGLFSQLNNYQQVLIWLFTDEQADSKFNQCYQELLDLFFFRTKAVKAYKDSREIYKKLDEEYREIENTIDKVAKLNDVNSNKINLNNLKNDLKALPQISLTYTRLIRNLEEYQNTIAINTYNYNERLQQIKSIFANEDISFLETFSQKNCAYFQQQINGDLGYFRHGSELLGKAIDTIRGIVEIEQAERDRHLENTIQILGIGFGGGAIASGVIVSHIDKINQPITLSFDKQPHPFYASLFLSILATFLFMVLGWLITRRRK</sequence>
<gene>
    <name evidence="3" type="ORF">H6G83_09210</name>
</gene>
<protein>
    <submittedName>
        <fullName evidence="3">Uncharacterized protein</fullName>
    </submittedName>
</protein>
<comment type="caution">
    <text evidence="3">The sequence shown here is derived from an EMBL/GenBank/DDBJ whole genome shotgun (WGS) entry which is preliminary data.</text>
</comment>
<keyword evidence="4" id="KW-1185">Reference proteome</keyword>
<evidence type="ECO:0000313" key="3">
    <source>
        <dbReference type="EMBL" id="MBD2500787.1"/>
    </source>
</evidence>
<feature type="transmembrane region" description="Helical" evidence="2">
    <location>
        <begin position="405"/>
        <end position="424"/>
    </location>
</feature>
<evidence type="ECO:0000256" key="2">
    <source>
        <dbReference type="SAM" id="Phobius"/>
    </source>
</evidence>
<reference evidence="3 4" key="1">
    <citation type="journal article" date="2020" name="ISME J.">
        <title>Comparative genomics reveals insights into cyanobacterial evolution and habitat adaptation.</title>
        <authorList>
            <person name="Chen M.Y."/>
            <person name="Teng W.K."/>
            <person name="Zhao L."/>
            <person name="Hu C.X."/>
            <person name="Zhou Y.K."/>
            <person name="Han B.P."/>
            <person name="Song L.R."/>
            <person name="Shu W.S."/>
        </authorList>
    </citation>
    <scope>NUCLEOTIDE SEQUENCE [LARGE SCALE GENOMIC DNA]</scope>
    <source>
        <strain evidence="3 4">FACHB-119</strain>
    </source>
</reference>
<feature type="transmembrane region" description="Helical" evidence="2">
    <location>
        <begin position="444"/>
        <end position="463"/>
    </location>
</feature>
<name>A0ABR8D1H9_9NOST</name>
<evidence type="ECO:0000256" key="1">
    <source>
        <dbReference type="SAM" id="Coils"/>
    </source>
</evidence>
<evidence type="ECO:0000313" key="4">
    <source>
        <dbReference type="Proteomes" id="UP000661112"/>
    </source>
</evidence>
<proteinExistence type="predicted"/>
<organism evidence="3 4">
    <name type="scientific">Anabaena azotica FACHB-119</name>
    <dbReference type="NCBI Taxonomy" id="947527"/>
    <lineage>
        <taxon>Bacteria</taxon>
        <taxon>Bacillati</taxon>
        <taxon>Cyanobacteriota</taxon>
        <taxon>Cyanophyceae</taxon>
        <taxon>Nostocales</taxon>
        <taxon>Nostocaceae</taxon>
        <taxon>Anabaena</taxon>
        <taxon>Anabaena azotica</taxon>
    </lineage>
</organism>
<accession>A0ABR8D1H9</accession>
<keyword evidence="2" id="KW-1133">Transmembrane helix</keyword>
<keyword evidence="2" id="KW-0812">Transmembrane</keyword>
<keyword evidence="1" id="KW-0175">Coiled coil</keyword>
<feature type="coiled-coil region" evidence="1">
    <location>
        <begin position="254"/>
        <end position="284"/>
    </location>
</feature>
<dbReference type="Proteomes" id="UP000661112">
    <property type="component" value="Unassembled WGS sequence"/>
</dbReference>
<keyword evidence="2" id="KW-0472">Membrane</keyword>